<feature type="transmembrane region" description="Helical" evidence="1">
    <location>
        <begin position="6"/>
        <end position="26"/>
    </location>
</feature>
<proteinExistence type="predicted"/>
<organism evidence="2">
    <name type="scientific">marine sediment metagenome</name>
    <dbReference type="NCBI Taxonomy" id="412755"/>
    <lineage>
        <taxon>unclassified sequences</taxon>
        <taxon>metagenomes</taxon>
        <taxon>ecological metagenomes</taxon>
    </lineage>
</organism>
<protein>
    <submittedName>
        <fullName evidence="2">Uncharacterized protein</fullName>
    </submittedName>
</protein>
<evidence type="ECO:0000313" key="2">
    <source>
        <dbReference type="EMBL" id="GAH80423.1"/>
    </source>
</evidence>
<name>X1KEC4_9ZZZZ</name>
<keyword evidence="1" id="KW-0812">Transmembrane</keyword>
<feature type="non-terminal residue" evidence="2">
    <location>
        <position position="33"/>
    </location>
</feature>
<accession>X1KEC4</accession>
<comment type="caution">
    <text evidence="2">The sequence shown here is derived from an EMBL/GenBank/DDBJ whole genome shotgun (WGS) entry which is preliminary data.</text>
</comment>
<evidence type="ECO:0000256" key="1">
    <source>
        <dbReference type="SAM" id="Phobius"/>
    </source>
</evidence>
<keyword evidence="1" id="KW-1133">Transmembrane helix</keyword>
<keyword evidence="1" id="KW-0472">Membrane</keyword>
<gene>
    <name evidence="2" type="ORF">S03H2_61038</name>
</gene>
<dbReference type="AlphaFoldDB" id="X1KEC4"/>
<reference evidence="2" key="1">
    <citation type="journal article" date="2014" name="Front. Microbiol.">
        <title>High frequency of phylogenetically diverse reductive dehalogenase-homologous genes in deep subseafloor sedimentary metagenomes.</title>
        <authorList>
            <person name="Kawai M."/>
            <person name="Futagami T."/>
            <person name="Toyoda A."/>
            <person name="Takaki Y."/>
            <person name="Nishi S."/>
            <person name="Hori S."/>
            <person name="Arai W."/>
            <person name="Tsubouchi T."/>
            <person name="Morono Y."/>
            <person name="Uchiyama I."/>
            <person name="Ito T."/>
            <person name="Fujiyama A."/>
            <person name="Inagaki F."/>
            <person name="Takami H."/>
        </authorList>
    </citation>
    <scope>NUCLEOTIDE SEQUENCE</scope>
    <source>
        <strain evidence="2">Expedition CK06-06</strain>
    </source>
</reference>
<sequence>MDSKLIQGLLIGSCILLLFGTIMTVADITNYKG</sequence>
<dbReference type="EMBL" id="BARU01039376">
    <property type="protein sequence ID" value="GAH80423.1"/>
    <property type="molecule type" value="Genomic_DNA"/>
</dbReference>